<dbReference type="InterPro" id="IPR043129">
    <property type="entry name" value="ATPase_NBD"/>
</dbReference>
<dbReference type="Proteomes" id="UP000635606">
    <property type="component" value="Unassembled WGS sequence"/>
</dbReference>
<keyword evidence="5" id="KW-0472">Membrane</keyword>
<evidence type="ECO:0000256" key="3">
    <source>
        <dbReference type="ARBA" id="ARBA00023186"/>
    </source>
</evidence>
<sequence>MGIDFGTSSTVAVLRWPTGRMQPLLFDGSPLLPSAVFAPGLGRLETGRDALHHGRFDPARLEPNPKRRVDEYAVLLGGREVAVVDMFAAVLERVVAAAVKITSGPVPRTAVTYPAGWAAPRRAVLAEAARRAGITEPAMVPEPVAAASRYEDAIPVGRSVVVYDLGAGTFDVGVVVRGASGYEAAAFDGLDDVGGIDLDEALATHVRDHGGHPEPVDLQARQALRDEVRVAKEMLSTTSTVALRNASIGLDAHVTRDEFEAVVQPLLARTVHTTLSAMRFAGTEVAAVLMVGGGSRIPLAGTMLHRATGMAPHMADQPELTVAEGALLSVPDPAERTRAQPRPPDRSQAAAAPRPTRPTRTDRTTPAAPAAAAPAGGVNWPARLLVGAAVLLVLLGGAGYGVYRYLDRPAGASALTADQRRILDSLAGHWTSSVYGDCYIKTDDGVFRMVYTFKDGRVYAELEEDKLVGWWNQVETGTAGQNPEGRVEFTVSRGDGRPGLDGRWRFGTSGSWNRDWELSYVDNVIPPRIEELFRDGSRFRKGP</sequence>
<proteinExistence type="predicted"/>
<dbReference type="InterPro" id="IPR013126">
    <property type="entry name" value="Hsp_70_fam"/>
</dbReference>
<keyword evidence="5" id="KW-0812">Transmembrane</keyword>
<dbReference type="PANTHER" id="PTHR42749">
    <property type="entry name" value="CELL SHAPE-DETERMINING PROTEIN MREB"/>
    <property type="match status" value="1"/>
</dbReference>
<feature type="region of interest" description="Disordered" evidence="4">
    <location>
        <begin position="334"/>
        <end position="374"/>
    </location>
</feature>
<name>A0A8J3ZRH1_9ACTN</name>
<keyword evidence="2" id="KW-0067">ATP-binding</keyword>
<gene>
    <name evidence="6" type="ORF">Voc01_037690</name>
</gene>
<dbReference type="EMBL" id="BOPH01000050">
    <property type="protein sequence ID" value="GIJ68852.1"/>
    <property type="molecule type" value="Genomic_DNA"/>
</dbReference>
<feature type="transmembrane region" description="Helical" evidence="5">
    <location>
        <begin position="384"/>
        <end position="403"/>
    </location>
</feature>
<protein>
    <recommendedName>
        <fullName evidence="8">Heat shock protein 70</fullName>
    </recommendedName>
</protein>
<comment type="caution">
    <text evidence="6">The sequence shown here is derived from an EMBL/GenBank/DDBJ whole genome shotgun (WGS) entry which is preliminary data.</text>
</comment>
<dbReference type="AlphaFoldDB" id="A0A8J3ZRH1"/>
<dbReference type="GO" id="GO:0140662">
    <property type="term" value="F:ATP-dependent protein folding chaperone"/>
    <property type="evidence" value="ECO:0007669"/>
    <property type="project" value="InterPro"/>
</dbReference>
<evidence type="ECO:0000313" key="7">
    <source>
        <dbReference type="Proteomes" id="UP000635606"/>
    </source>
</evidence>
<dbReference type="PANTHER" id="PTHR42749:SF1">
    <property type="entry name" value="CELL SHAPE-DETERMINING PROTEIN MREB"/>
    <property type="match status" value="1"/>
</dbReference>
<evidence type="ECO:0000256" key="5">
    <source>
        <dbReference type="SAM" id="Phobius"/>
    </source>
</evidence>
<evidence type="ECO:0000256" key="2">
    <source>
        <dbReference type="ARBA" id="ARBA00022840"/>
    </source>
</evidence>
<organism evidence="6 7">
    <name type="scientific">Virgisporangium ochraceum</name>
    <dbReference type="NCBI Taxonomy" id="65505"/>
    <lineage>
        <taxon>Bacteria</taxon>
        <taxon>Bacillati</taxon>
        <taxon>Actinomycetota</taxon>
        <taxon>Actinomycetes</taxon>
        <taxon>Micromonosporales</taxon>
        <taxon>Micromonosporaceae</taxon>
        <taxon>Virgisporangium</taxon>
    </lineage>
</organism>
<dbReference type="SUPFAM" id="SSF53067">
    <property type="entry name" value="Actin-like ATPase domain"/>
    <property type="match status" value="2"/>
</dbReference>
<keyword evidence="1" id="KW-0547">Nucleotide-binding</keyword>
<keyword evidence="3" id="KW-0143">Chaperone</keyword>
<dbReference type="GO" id="GO:0005524">
    <property type="term" value="F:ATP binding"/>
    <property type="evidence" value="ECO:0007669"/>
    <property type="project" value="UniProtKB-KW"/>
</dbReference>
<evidence type="ECO:0000256" key="1">
    <source>
        <dbReference type="ARBA" id="ARBA00022741"/>
    </source>
</evidence>
<evidence type="ECO:0000256" key="4">
    <source>
        <dbReference type="SAM" id="MobiDB-lite"/>
    </source>
</evidence>
<reference evidence="6" key="1">
    <citation type="submission" date="2021-01" db="EMBL/GenBank/DDBJ databases">
        <title>Whole genome shotgun sequence of Virgisporangium ochraceum NBRC 16418.</title>
        <authorList>
            <person name="Komaki H."/>
            <person name="Tamura T."/>
        </authorList>
    </citation>
    <scope>NUCLEOTIDE SEQUENCE</scope>
    <source>
        <strain evidence="6">NBRC 16418</strain>
    </source>
</reference>
<dbReference type="Gene3D" id="3.30.420.40">
    <property type="match status" value="2"/>
</dbReference>
<keyword evidence="5" id="KW-1133">Transmembrane helix</keyword>
<accession>A0A8J3ZRH1</accession>
<evidence type="ECO:0000313" key="6">
    <source>
        <dbReference type="EMBL" id="GIJ68852.1"/>
    </source>
</evidence>
<evidence type="ECO:0008006" key="8">
    <source>
        <dbReference type="Google" id="ProtNLM"/>
    </source>
</evidence>
<dbReference type="Gene3D" id="3.90.640.10">
    <property type="entry name" value="Actin, Chain A, domain 4"/>
    <property type="match status" value="1"/>
</dbReference>
<feature type="compositionally biased region" description="Low complexity" evidence="4">
    <location>
        <begin position="364"/>
        <end position="374"/>
    </location>
</feature>
<keyword evidence="7" id="KW-1185">Reference proteome</keyword>
<dbReference type="Pfam" id="PF00012">
    <property type="entry name" value="HSP70"/>
    <property type="match status" value="1"/>
</dbReference>